<proteinExistence type="predicted"/>
<accession>A0A1F5NK25</accession>
<dbReference type="Proteomes" id="UP000176578">
    <property type="component" value="Unassembled WGS sequence"/>
</dbReference>
<sequence length="206" mass="23951">MLFGKPKSKSSSRRQIRIKEVKDNMLILPGNKYRAIIETSAINFELKSEDEQDAIIDNFQNFLNSLPCSLQILIRVREVDIDRYLEEFSKRESKEEEEVYKTQIQSYCSFITDLVSGNKILSRRFYVVIPYDDSGGKHDFALVKEQLLLNQDIVIKGLEKLGMKTRVLDSLEILDLFYTFYNSDQVKSQPLKAETLRPIFEGSYAI</sequence>
<evidence type="ECO:0000313" key="2">
    <source>
        <dbReference type="EMBL" id="OGE78056.1"/>
    </source>
</evidence>
<gene>
    <name evidence="2" type="ORF">A3J19_01095</name>
</gene>
<dbReference type="Pfam" id="PF26593">
    <property type="entry name" value="TraC-like"/>
    <property type="match status" value="1"/>
</dbReference>
<evidence type="ECO:0000313" key="3">
    <source>
        <dbReference type="Proteomes" id="UP000176578"/>
    </source>
</evidence>
<evidence type="ECO:0000259" key="1">
    <source>
        <dbReference type="Pfam" id="PF26593"/>
    </source>
</evidence>
<organism evidence="2 3">
    <name type="scientific">Candidatus Daviesbacteria bacterium RIFCSPLOWO2_02_FULL_41_8</name>
    <dbReference type="NCBI Taxonomy" id="1797798"/>
    <lineage>
        <taxon>Bacteria</taxon>
        <taxon>Candidatus Daviesiibacteriota</taxon>
    </lineage>
</organism>
<protein>
    <recommendedName>
        <fullName evidence="1">TraC-like domain-containing protein</fullName>
    </recommendedName>
</protein>
<feature type="domain" description="TraC-like" evidence="1">
    <location>
        <begin position="35"/>
        <end position="133"/>
    </location>
</feature>
<name>A0A1F5NK25_9BACT</name>
<dbReference type="AlphaFoldDB" id="A0A1F5NK25"/>
<reference evidence="2 3" key="1">
    <citation type="journal article" date="2016" name="Nat. Commun.">
        <title>Thousands of microbial genomes shed light on interconnected biogeochemical processes in an aquifer system.</title>
        <authorList>
            <person name="Anantharaman K."/>
            <person name="Brown C.T."/>
            <person name="Hug L.A."/>
            <person name="Sharon I."/>
            <person name="Castelle C.J."/>
            <person name="Probst A.J."/>
            <person name="Thomas B.C."/>
            <person name="Singh A."/>
            <person name="Wilkins M.J."/>
            <person name="Karaoz U."/>
            <person name="Brodie E.L."/>
            <person name="Williams K.H."/>
            <person name="Hubbard S.S."/>
            <person name="Banfield J.F."/>
        </authorList>
    </citation>
    <scope>NUCLEOTIDE SEQUENCE [LARGE SCALE GENOMIC DNA]</scope>
</reference>
<dbReference type="EMBL" id="MFDZ01000029">
    <property type="protein sequence ID" value="OGE78056.1"/>
    <property type="molecule type" value="Genomic_DNA"/>
</dbReference>
<comment type="caution">
    <text evidence="2">The sequence shown here is derived from an EMBL/GenBank/DDBJ whole genome shotgun (WGS) entry which is preliminary data.</text>
</comment>
<dbReference type="InterPro" id="IPR058596">
    <property type="entry name" value="TraC-like_dom"/>
</dbReference>